<dbReference type="Pfam" id="PF09103">
    <property type="entry name" value="BRCA-2_OB1"/>
    <property type="match status" value="1"/>
</dbReference>
<dbReference type="PANTHER" id="PTHR11289">
    <property type="entry name" value="BREAST CANCER TYPE 2 SUSCEPTIBILITY PROTEIN BRCA2"/>
    <property type="match status" value="1"/>
</dbReference>
<evidence type="ECO:0000259" key="3">
    <source>
        <dbReference type="Pfam" id="PF09169"/>
    </source>
</evidence>
<accession>A0AAV1UQE4</accession>
<gene>
    <name evidence="4" type="ORF">PM001_LOCUS20429</name>
</gene>
<dbReference type="InterPro" id="IPR015252">
    <property type="entry name" value="BRCA2_hlx"/>
</dbReference>
<dbReference type="EMBL" id="CAKLBY020000221">
    <property type="protein sequence ID" value="CAK7935279.1"/>
    <property type="molecule type" value="Genomic_DNA"/>
</dbReference>
<dbReference type="InterPro" id="IPR015187">
    <property type="entry name" value="BRCA2_OB_1"/>
</dbReference>
<dbReference type="Pfam" id="PF09169">
    <property type="entry name" value="BRCA-2_helical"/>
    <property type="match status" value="1"/>
</dbReference>
<evidence type="ECO:0008006" key="6">
    <source>
        <dbReference type="Google" id="ProtNLM"/>
    </source>
</evidence>
<evidence type="ECO:0000256" key="1">
    <source>
        <dbReference type="SAM" id="MobiDB-lite"/>
    </source>
</evidence>
<sequence length="1500" mass="166333">MSAARDVSREAFAALPVFEQDFENAVEMLTTQDQKVAQFSLENAQQTMSQRAKRVTYEQLDAASFCSDRRKRRRVEAMGTNRNKSEGGFEVADTQLNALCGDAAHQVGTNDRQETRDDSCGCEVPSVSGEVVPKSHTMSRDGCIELIRGRVGRSELRMEGDDKYEQLYRAAKSMCSKMTAADTAKTLNDLDAVPSLFSTGSGKTVLVSKSRLRACEEKLNSDEKSACNDKTAVAATTTVDVSDAVPSLFSTGSGKTVLVSKSRLRACEEKLNSDEKSACNDKTAVAATTTVDVSDAVPSLFSTGSGKTVLVSKSRLRACEEKLNSDEKSACIDKAAVAATTTMDELDTVPSLFSTGLGKTVLVSESQLRACEGKLYDRNICIDSSCNASRESGIGLFTKGSRSGWKEIANGGDQASDLDLPSNNQPSMQCGSLSVGVTLSGAGRNRDASAALCRSRKTLHGRAIPHSPRSQGLNYGDKENIHPKDVPVSKAAASKPCKGWRPTLNKNQVSVRPAAKYRQCLRQQKMAKRLLMPFVELRSEAVSKNRFHPPVPSKRSSTCNAESSGRLAVPRSVKAKRIALDVQPFVYLEVMKISLSSLMALYKDCVLAEADSDRCRRQILDIITAENAVDVHFTGNNGLVCFSDNNVDDGQSIGPRELYRQLRARKHISKTMGATFDWFLNHYRWVVWKLAATERSFPRLLLGKYLTKDQVIKQIAYRYQHDVTDAKRSILKKILNRDASSLSCVVLCIAAVLPYPADLQNDPIDQECPACFNLALVLTDGWYSVYAVPDAPLATVLWNLHTKSSIIGTKIAAWNALLQNSVEGIDPLECAIVCESQWKHPLVAREDLTRWPYLRLRYNSTRRVRFDTRLGVERLHHAVSSNSMQYKQQPQLQFSLLKSVPLKCLEVGGGMVRSVRVRMTRISPVLHLQAKDWTLGPRILCDDQLPLYFQLRSEYARAAMLKKHKQDGVDIVETEWLDRDQDNAPPPIPFIKVDVECTHTCANYHRGLGYGILTIWRPSEELLCGGIKEGIEYFVSKLNVRWKLDGGRSHDSYVQLSSTRHSTFEKVCNMVSSLGDGKKSNAKLRWGERICVDIQQATDRYRSTLEDGLSGYGNDWRPKVDVCVYVVLVTAPVTQDDSTAAAKRHKEASLLDPAIKPVESRYVNHVFVTDQSCRLMSIRVTGMNVSVPKLRHNSPSKCASSSSFVFRRGNKDVWKEGSIICLSGLEISHYDEHLDVLDCILVESTQIVSSPSERSLFWERFRLLQCESGIPAKHLSAVQALPSFGSFAEKLALLKKHVEREILGMDLAPSQSCDEHYATLAEQNRHGRDRWPHEGGADATGTARTDQAVSKSSQLSWKASVFKITLLTGTSKLMFPSGVIASACVNIGIDDVVYRTVYLTRKVLFSMEALLLQAGMLCREVDGDIDTKHGDAVLVDTVTKVLRQPDMNYVFRFEVSRIKNECLAGSWKPWEHLHALYWLAETVTACEHRTSGTICTGIAY</sequence>
<evidence type="ECO:0000313" key="4">
    <source>
        <dbReference type="EMBL" id="CAK7935279.1"/>
    </source>
</evidence>
<proteinExistence type="predicted"/>
<dbReference type="SUPFAM" id="SSF81872">
    <property type="entry name" value="BRCA2 helical domain"/>
    <property type="match status" value="1"/>
</dbReference>
<dbReference type="GO" id="GO:0000724">
    <property type="term" value="P:double-strand break repair via homologous recombination"/>
    <property type="evidence" value="ECO:0007669"/>
    <property type="project" value="InterPro"/>
</dbReference>
<comment type="caution">
    <text evidence="4">The sequence shown here is derived from an EMBL/GenBank/DDBJ whole genome shotgun (WGS) entry which is preliminary data.</text>
</comment>
<dbReference type="GO" id="GO:0006355">
    <property type="term" value="P:regulation of DNA-templated transcription"/>
    <property type="evidence" value="ECO:0007669"/>
    <property type="project" value="TreeGrafter"/>
</dbReference>
<reference evidence="4" key="1">
    <citation type="submission" date="2024-01" db="EMBL/GenBank/DDBJ databases">
        <authorList>
            <person name="Webb A."/>
        </authorList>
    </citation>
    <scope>NUCLEOTIDE SEQUENCE</scope>
    <source>
        <strain evidence="4">Pm1</strain>
    </source>
</reference>
<feature type="domain" description="Breast cancer type 2 susceptibility protein helical" evidence="3">
    <location>
        <begin position="648"/>
        <end position="723"/>
    </location>
</feature>
<feature type="compositionally biased region" description="Basic and acidic residues" evidence="1">
    <location>
        <begin position="1324"/>
        <end position="1336"/>
    </location>
</feature>
<dbReference type="PANTHER" id="PTHR11289:SF0">
    <property type="entry name" value="BREAST CANCER TYPE 2 SUSCEPTIBILITY PROTEIN"/>
    <property type="match status" value="1"/>
</dbReference>
<feature type="region of interest" description="Disordered" evidence="1">
    <location>
        <begin position="1324"/>
        <end position="1345"/>
    </location>
</feature>
<dbReference type="Proteomes" id="UP001162060">
    <property type="component" value="Unassembled WGS sequence"/>
</dbReference>
<evidence type="ECO:0000259" key="2">
    <source>
        <dbReference type="Pfam" id="PF09103"/>
    </source>
</evidence>
<dbReference type="InterPro" id="IPR015525">
    <property type="entry name" value="BRCA2"/>
</dbReference>
<protein>
    <recommendedName>
        <fullName evidence="6">Breast cancer type 2 susceptibility protein</fullName>
    </recommendedName>
</protein>
<dbReference type="InterPro" id="IPR012340">
    <property type="entry name" value="NA-bd_OB-fold"/>
</dbReference>
<evidence type="ECO:0000313" key="5">
    <source>
        <dbReference type="Proteomes" id="UP001162060"/>
    </source>
</evidence>
<dbReference type="InterPro" id="IPR036315">
    <property type="entry name" value="BRCA2_hlx_sf"/>
</dbReference>
<dbReference type="SUPFAM" id="SSF50249">
    <property type="entry name" value="Nucleic acid-binding proteins"/>
    <property type="match status" value="2"/>
</dbReference>
<dbReference type="Gene3D" id="2.40.50.140">
    <property type="entry name" value="Nucleic acid-binding proteins"/>
    <property type="match status" value="2"/>
</dbReference>
<feature type="domain" description="BRCA2 OB1" evidence="2">
    <location>
        <begin position="729"/>
        <end position="873"/>
    </location>
</feature>
<organism evidence="4 5">
    <name type="scientific">Peronospora matthiolae</name>
    <dbReference type="NCBI Taxonomy" id="2874970"/>
    <lineage>
        <taxon>Eukaryota</taxon>
        <taxon>Sar</taxon>
        <taxon>Stramenopiles</taxon>
        <taxon>Oomycota</taxon>
        <taxon>Peronosporomycetes</taxon>
        <taxon>Peronosporales</taxon>
        <taxon>Peronosporaceae</taxon>
        <taxon>Peronospora</taxon>
    </lineage>
</organism>
<name>A0AAV1UQE4_9STRA</name>